<keyword evidence="7 8" id="KW-0472">Membrane</keyword>
<evidence type="ECO:0000256" key="4">
    <source>
        <dbReference type="ARBA" id="ARBA00022519"/>
    </source>
</evidence>
<feature type="transmembrane region" description="Helical" evidence="8">
    <location>
        <begin position="327"/>
        <end position="344"/>
    </location>
</feature>
<dbReference type="Pfam" id="PF02653">
    <property type="entry name" value="BPD_transp_2"/>
    <property type="match status" value="1"/>
</dbReference>
<dbReference type="GO" id="GO:0022857">
    <property type="term" value="F:transmembrane transporter activity"/>
    <property type="evidence" value="ECO:0007669"/>
    <property type="project" value="InterPro"/>
</dbReference>
<evidence type="ECO:0000313" key="10">
    <source>
        <dbReference type="EMBL" id="CAB5028381.1"/>
    </source>
</evidence>
<evidence type="ECO:0000313" key="9">
    <source>
        <dbReference type="EMBL" id="CAB4846888.1"/>
    </source>
</evidence>
<feature type="transmembrane region" description="Helical" evidence="8">
    <location>
        <begin position="146"/>
        <end position="164"/>
    </location>
</feature>
<feature type="transmembrane region" description="Helical" evidence="8">
    <location>
        <begin position="302"/>
        <end position="321"/>
    </location>
</feature>
<feature type="transmembrane region" description="Helical" evidence="8">
    <location>
        <begin position="38"/>
        <end position="56"/>
    </location>
</feature>
<feature type="transmembrane region" description="Helical" evidence="8">
    <location>
        <begin position="276"/>
        <end position="295"/>
    </location>
</feature>
<dbReference type="GO" id="GO:0005886">
    <property type="term" value="C:plasma membrane"/>
    <property type="evidence" value="ECO:0007669"/>
    <property type="project" value="UniProtKB-SubCell"/>
</dbReference>
<evidence type="ECO:0000256" key="8">
    <source>
        <dbReference type="SAM" id="Phobius"/>
    </source>
</evidence>
<feature type="transmembrane region" description="Helical" evidence="8">
    <location>
        <begin position="202"/>
        <end position="220"/>
    </location>
</feature>
<feature type="transmembrane region" description="Helical" evidence="8">
    <location>
        <begin position="249"/>
        <end position="270"/>
    </location>
</feature>
<evidence type="ECO:0000256" key="7">
    <source>
        <dbReference type="ARBA" id="ARBA00023136"/>
    </source>
</evidence>
<evidence type="ECO:0000256" key="1">
    <source>
        <dbReference type="ARBA" id="ARBA00004651"/>
    </source>
</evidence>
<feature type="transmembrane region" description="Helical" evidence="8">
    <location>
        <begin position="117"/>
        <end position="139"/>
    </location>
</feature>
<keyword evidence="2" id="KW-0813">Transport</keyword>
<dbReference type="AlphaFoldDB" id="A0A6J7RI12"/>
<protein>
    <submittedName>
        <fullName evidence="10">Unannotated protein</fullName>
    </submittedName>
</protein>
<evidence type="ECO:0000256" key="6">
    <source>
        <dbReference type="ARBA" id="ARBA00022989"/>
    </source>
</evidence>
<organism evidence="10">
    <name type="scientific">freshwater metagenome</name>
    <dbReference type="NCBI Taxonomy" id="449393"/>
    <lineage>
        <taxon>unclassified sequences</taxon>
        <taxon>metagenomes</taxon>
        <taxon>ecological metagenomes</taxon>
    </lineage>
</organism>
<gene>
    <name evidence="9" type="ORF">UFOPK3268_00324</name>
    <name evidence="10" type="ORF">UFOPK4150_00727</name>
</gene>
<dbReference type="PANTHER" id="PTHR32196">
    <property type="entry name" value="ABC TRANSPORTER PERMEASE PROTEIN YPHD-RELATED-RELATED"/>
    <property type="match status" value="1"/>
</dbReference>
<comment type="subcellular location">
    <subcellularLocation>
        <location evidence="1">Cell membrane</location>
        <topology evidence="1">Multi-pass membrane protein</topology>
    </subcellularLocation>
</comment>
<evidence type="ECO:0000256" key="2">
    <source>
        <dbReference type="ARBA" id="ARBA00022448"/>
    </source>
</evidence>
<keyword evidence="4" id="KW-0997">Cell inner membrane</keyword>
<reference evidence="10" key="1">
    <citation type="submission" date="2020-05" db="EMBL/GenBank/DDBJ databases">
        <authorList>
            <person name="Chiriac C."/>
            <person name="Salcher M."/>
            <person name="Ghai R."/>
            <person name="Kavagutti S V."/>
        </authorList>
    </citation>
    <scope>NUCLEOTIDE SEQUENCE</scope>
</reference>
<sequence>MSHANQAATSAEQVSAAGAPIAPLDAAGKRSRPSLRKIIMFGSFLLMLVIFTLAKPDTFWSGQNLANVINALPILAMLAIGVTVVLILGEFDLSVPYVAALTTVTVAVASTQTGMPFVLVLVIGLALATLIGSVNGAAVGYGKAPAFVVTLAVGSMAAGIELFVQSKIDLGRTSVNVTSLSEPLQNLSLNHWIAFGDFQLEIATLLLVIVAVVVGIVMTLTPWGRHVTAIGGNEIAARLAGVPVRRTKVLAFTLTGLLAGFAGILFAGRAGYFNNALPAFLLPAYAAAFFGAAGVGKRGFSVPATMFGAVYLAVLSNGLTILNVPTWVGTGVQGVVLFAAVLLARSKGRA</sequence>
<keyword evidence="6 8" id="KW-1133">Transmembrane helix</keyword>
<dbReference type="InterPro" id="IPR001851">
    <property type="entry name" value="ABC_transp_permease"/>
</dbReference>
<keyword evidence="3" id="KW-1003">Cell membrane</keyword>
<feature type="transmembrane region" description="Helical" evidence="8">
    <location>
        <begin position="95"/>
        <end position="111"/>
    </location>
</feature>
<name>A0A6J7RI12_9ZZZZ</name>
<dbReference type="EMBL" id="CAFBIZ010000024">
    <property type="protein sequence ID" value="CAB4846888.1"/>
    <property type="molecule type" value="Genomic_DNA"/>
</dbReference>
<dbReference type="CDD" id="cd06579">
    <property type="entry name" value="TM_PBP1_transp_AraH_like"/>
    <property type="match status" value="1"/>
</dbReference>
<accession>A0A6J7RI12</accession>
<keyword evidence="5 8" id="KW-0812">Transmembrane</keyword>
<dbReference type="PANTHER" id="PTHR32196:SF21">
    <property type="entry name" value="ABC TRANSPORTER PERMEASE PROTEIN YPHD-RELATED"/>
    <property type="match status" value="1"/>
</dbReference>
<proteinExistence type="predicted"/>
<dbReference type="EMBL" id="CAFBPU010000011">
    <property type="protein sequence ID" value="CAB5028381.1"/>
    <property type="molecule type" value="Genomic_DNA"/>
</dbReference>
<evidence type="ECO:0000256" key="5">
    <source>
        <dbReference type="ARBA" id="ARBA00022692"/>
    </source>
</evidence>
<evidence type="ECO:0000256" key="3">
    <source>
        <dbReference type="ARBA" id="ARBA00022475"/>
    </source>
</evidence>
<feature type="transmembrane region" description="Helical" evidence="8">
    <location>
        <begin position="68"/>
        <end position="88"/>
    </location>
</feature>